<name>A0ABR2WL03_9FUNG</name>
<proteinExistence type="predicted"/>
<evidence type="ECO:0000313" key="2">
    <source>
        <dbReference type="EMBL" id="KAK9762171.1"/>
    </source>
</evidence>
<sequence length="119" mass="13590">MLPVKSISTQLSLPVTCRLLSVRCTRYFSNKTEEPKHPLGTMETMLEQAKEQQNNDQAPLLKTKDFTGTQSYNDASTSAKPSSDDFISPHEYEEEVKEMKRKQDLFNHMEMGSDEGNRS</sequence>
<keyword evidence="3" id="KW-1185">Reference proteome</keyword>
<feature type="region of interest" description="Disordered" evidence="1">
    <location>
        <begin position="66"/>
        <end position="87"/>
    </location>
</feature>
<protein>
    <submittedName>
        <fullName evidence="2">Uncharacterized protein</fullName>
    </submittedName>
</protein>
<dbReference type="Proteomes" id="UP001479436">
    <property type="component" value="Unassembled WGS sequence"/>
</dbReference>
<gene>
    <name evidence="2" type="ORF">K7432_012352</name>
</gene>
<evidence type="ECO:0000313" key="3">
    <source>
        <dbReference type="Proteomes" id="UP001479436"/>
    </source>
</evidence>
<accession>A0ABR2WL03</accession>
<reference evidence="2 3" key="1">
    <citation type="submission" date="2023-04" db="EMBL/GenBank/DDBJ databases">
        <title>Genome of Basidiobolus ranarum AG-B5.</title>
        <authorList>
            <person name="Stajich J.E."/>
            <person name="Carter-House D."/>
            <person name="Gryganskyi A."/>
        </authorList>
    </citation>
    <scope>NUCLEOTIDE SEQUENCE [LARGE SCALE GENOMIC DNA]</scope>
    <source>
        <strain evidence="2 3">AG-B5</strain>
    </source>
</reference>
<evidence type="ECO:0000256" key="1">
    <source>
        <dbReference type="SAM" id="MobiDB-lite"/>
    </source>
</evidence>
<dbReference type="EMBL" id="JASJQH010001064">
    <property type="protein sequence ID" value="KAK9762171.1"/>
    <property type="molecule type" value="Genomic_DNA"/>
</dbReference>
<feature type="compositionally biased region" description="Polar residues" evidence="1">
    <location>
        <begin position="66"/>
        <end position="81"/>
    </location>
</feature>
<comment type="caution">
    <text evidence="2">The sequence shown here is derived from an EMBL/GenBank/DDBJ whole genome shotgun (WGS) entry which is preliminary data.</text>
</comment>
<organism evidence="2 3">
    <name type="scientific">Basidiobolus ranarum</name>
    <dbReference type="NCBI Taxonomy" id="34480"/>
    <lineage>
        <taxon>Eukaryota</taxon>
        <taxon>Fungi</taxon>
        <taxon>Fungi incertae sedis</taxon>
        <taxon>Zoopagomycota</taxon>
        <taxon>Entomophthoromycotina</taxon>
        <taxon>Basidiobolomycetes</taxon>
        <taxon>Basidiobolales</taxon>
        <taxon>Basidiobolaceae</taxon>
        <taxon>Basidiobolus</taxon>
    </lineage>
</organism>